<name>A0A8T1SCL3_CHESE</name>
<dbReference type="SUPFAM" id="SSF49562">
    <property type="entry name" value="C2 domain (Calcium/lipid-binding domain, CaLB)"/>
    <property type="match status" value="1"/>
</dbReference>
<dbReference type="InterPro" id="IPR000008">
    <property type="entry name" value="C2_dom"/>
</dbReference>
<organism evidence="4 5">
    <name type="scientific">Chelydra serpentina</name>
    <name type="common">Snapping turtle</name>
    <name type="synonym">Testudo serpentina</name>
    <dbReference type="NCBI Taxonomy" id="8475"/>
    <lineage>
        <taxon>Eukaryota</taxon>
        <taxon>Metazoa</taxon>
        <taxon>Chordata</taxon>
        <taxon>Craniata</taxon>
        <taxon>Vertebrata</taxon>
        <taxon>Euteleostomi</taxon>
        <taxon>Archelosauria</taxon>
        <taxon>Testudinata</taxon>
        <taxon>Testudines</taxon>
        <taxon>Cryptodira</taxon>
        <taxon>Durocryptodira</taxon>
        <taxon>Americhelydia</taxon>
        <taxon>Chelydroidea</taxon>
        <taxon>Chelydridae</taxon>
        <taxon>Chelydra</taxon>
    </lineage>
</organism>
<dbReference type="InterPro" id="IPR035892">
    <property type="entry name" value="C2_domain_sf"/>
</dbReference>
<dbReference type="AlphaFoldDB" id="A0A8T1SCL3"/>
<dbReference type="GO" id="GO:0001771">
    <property type="term" value="P:immunological synapse formation"/>
    <property type="evidence" value="ECO:0007669"/>
    <property type="project" value="TreeGrafter"/>
</dbReference>
<evidence type="ECO:0000313" key="5">
    <source>
        <dbReference type="Proteomes" id="UP000765507"/>
    </source>
</evidence>
<protein>
    <submittedName>
        <fullName evidence="4">Perforin 1</fullName>
    </submittedName>
</protein>
<dbReference type="SMART" id="SM00239">
    <property type="entry name" value="C2"/>
    <property type="match status" value="1"/>
</dbReference>
<dbReference type="PANTHER" id="PTHR46096:SF3">
    <property type="entry name" value="PERFORIN-1"/>
    <property type="match status" value="1"/>
</dbReference>
<dbReference type="Gene3D" id="2.60.40.150">
    <property type="entry name" value="C2 domain"/>
    <property type="match status" value="1"/>
</dbReference>
<keyword evidence="5" id="KW-1185">Reference proteome</keyword>
<evidence type="ECO:0000313" key="4">
    <source>
        <dbReference type="EMBL" id="KAG6926590.1"/>
    </source>
</evidence>
<dbReference type="GO" id="GO:0022829">
    <property type="term" value="F:wide pore channel activity"/>
    <property type="evidence" value="ECO:0007669"/>
    <property type="project" value="TreeGrafter"/>
</dbReference>
<dbReference type="GO" id="GO:0001913">
    <property type="term" value="P:T cell mediated cytotoxicity"/>
    <property type="evidence" value="ECO:0007669"/>
    <property type="project" value="TreeGrafter"/>
</dbReference>
<dbReference type="EMBL" id="JAHGAV010000310">
    <property type="protein sequence ID" value="KAG6926590.1"/>
    <property type="molecule type" value="Genomic_DNA"/>
</dbReference>
<evidence type="ECO:0000256" key="2">
    <source>
        <dbReference type="SAM" id="SignalP"/>
    </source>
</evidence>
<dbReference type="Pfam" id="PF00168">
    <property type="entry name" value="C2"/>
    <property type="match status" value="1"/>
</dbReference>
<proteinExistence type="predicted"/>
<evidence type="ECO:0000259" key="3">
    <source>
        <dbReference type="PROSITE" id="PS50004"/>
    </source>
</evidence>
<dbReference type="PROSITE" id="PS50004">
    <property type="entry name" value="C2"/>
    <property type="match status" value="1"/>
</dbReference>
<comment type="caution">
    <text evidence="4">The sequence shown here is derived from an EMBL/GenBank/DDBJ whole genome shotgun (WGS) entry which is preliminary data.</text>
</comment>
<gene>
    <name evidence="4" type="ORF">G0U57_011826</name>
</gene>
<evidence type="ECO:0000256" key="1">
    <source>
        <dbReference type="ARBA" id="ARBA00022729"/>
    </source>
</evidence>
<reference evidence="4 5" key="1">
    <citation type="journal article" date="2020" name="G3 (Bethesda)">
        <title>Draft Genome of the Common Snapping Turtle, Chelydra serpentina, a Model for Phenotypic Plasticity in Reptiles.</title>
        <authorList>
            <person name="Das D."/>
            <person name="Singh S.K."/>
            <person name="Bierstedt J."/>
            <person name="Erickson A."/>
            <person name="Galli G.L.J."/>
            <person name="Crossley D.A. 2nd"/>
            <person name="Rhen T."/>
        </authorList>
    </citation>
    <scope>NUCLEOTIDE SEQUENCE [LARGE SCALE GENOMIC DNA]</scope>
    <source>
        <strain evidence="4">KW</strain>
    </source>
</reference>
<sequence>MVRFGAFIPLLLLFLLLGVSPTNSLNLGMARLKVHIMRGTDLYGDTMTDTDAYVRVVFLRQKRQTSEITDDNNPSWNEDLVFGPVMLPAEPVMEIEVWDSDPWYDDLLGGCRTYLEVGSSGTLTCNLEYGYIKFSYTLECGPNMGGNKCHEYVPVSG</sequence>
<dbReference type="GO" id="GO:0051607">
    <property type="term" value="P:defense response to virus"/>
    <property type="evidence" value="ECO:0007669"/>
    <property type="project" value="TreeGrafter"/>
</dbReference>
<dbReference type="Proteomes" id="UP000765507">
    <property type="component" value="Unassembled WGS sequence"/>
</dbReference>
<dbReference type="GO" id="GO:0016020">
    <property type="term" value="C:membrane"/>
    <property type="evidence" value="ECO:0007669"/>
    <property type="project" value="TreeGrafter"/>
</dbReference>
<keyword evidence="1 2" id="KW-0732">Signal</keyword>
<accession>A0A8T1SCL3</accession>
<feature type="signal peptide" evidence="2">
    <location>
        <begin position="1"/>
        <end position="24"/>
    </location>
</feature>
<dbReference type="OrthoDB" id="1366754at2759"/>
<feature type="domain" description="C2" evidence="3">
    <location>
        <begin position="13"/>
        <end position="129"/>
    </location>
</feature>
<feature type="chain" id="PRO_5035725202" evidence="2">
    <location>
        <begin position="25"/>
        <end position="157"/>
    </location>
</feature>
<dbReference type="PANTHER" id="PTHR46096">
    <property type="entry name" value="PERFORIN-1"/>
    <property type="match status" value="1"/>
</dbReference>
<dbReference type="InterPro" id="IPR052784">
    <property type="entry name" value="Perforin-1_pore-forming"/>
</dbReference>